<evidence type="ECO:0000313" key="3">
    <source>
        <dbReference type="Proteomes" id="UP000286931"/>
    </source>
</evidence>
<proteinExistence type="predicted"/>
<evidence type="ECO:0000256" key="1">
    <source>
        <dbReference type="SAM" id="MobiDB-lite"/>
    </source>
</evidence>
<protein>
    <submittedName>
        <fullName evidence="2">Uncharacterized protein</fullName>
    </submittedName>
</protein>
<evidence type="ECO:0000313" key="2">
    <source>
        <dbReference type="EMBL" id="GCE01591.1"/>
    </source>
</evidence>
<dbReference type="EMBL" id="BIFH01000050">
    <property type="protein sequence ID" value="GCE01591.1"/>
    <property type="molecule type" value="Genomic_DNA"/>
</dbReference>
<sequence length="59" mass="6244">MNAAGRLACLDATNVEALKVLETQSGHLCEPARSILESVPTPRGSVEPTPAIDTEGNRR</sequence>
<dbReference type="Proteomes" id="UP000286931">
    <property type="component" value="Unassembled WGS sequence"/>
</dbReference>
<comment type="caution">
    <text evidence="2">The sequence shown here is derived from an EMBL/GenBank/DDBJ whole genome shotgun (WGS) entry which is preliminary data.</text>
</comment>
<name>A0A401Z415_9ACTN</name>
<dbReference type="AlphaFoldDB" id="A0A401Z415"/>
<accession>A0A401Z415</accession>
<organism evidence="2 3">
    <name type="scientific">Embleya hyalina</name>
    <dbReference type="NCBI Taxonomy" id="516124"/>
    <lineage>
        <taxon>Bacteria</taxon>
        <taxon>Bacillati</taxon>
        <taxon>Actinomycetota</taxon>
        <taxon>Actinomycetes</taxon>
        <taxon>Kitasatosporales</taxon>
        <taxon>Streptomycetaceae</taxon>
        <taxon>Embleya</taxon>
    </lineage>
</organism>
<gene>
    <name evidence="2" type="ORF">EHYA_09357</name>
</gene>
<feature type="region of interest" description="Disordered" evidence="1">
    <location>
        <begin position="35"/>
        <end position="59"/>
    </location>
</feature>
<keyword evidence="3" id="KW-1185">Reference proteome</keyword>
<reference evidence="2 3" key="1">
    <citation type="submission" date="2018-12" db="EMBL/GenBank/DDBJ databases">
        <title>Draft genome sequence of Embleya hyalina NBRC 13850T.</title>
        <authorList>
            <person name="Komaki H."/>
            <person name="Hosoyama A."/>
            <person name="Kimura A."/>
            <person name="Ichikawa N."/>
            <person name="Tamura T."/>
        </authorList>
    </citation>
    <scope>NUCLEOTIDE SEQUENCE [LARGE SCALE GENOMIC DNA]</scope>
    <source>
        <strain evidence="2 3">NBRC 13850</strain>
    </source>
</reference>